<evidence type="ECO:0000313" key="6">
    <source>
        <dbReference type="EMBL" id="KYC45239.1"/>
    </source>
</evidence>
<name>A0A150IJS5_9EURY</name>
<comment type="caution">
    <text evidence="6">The sequence shown here is derived from an EMBL/GenBank/DDBJ whole genome shotgun (WGS) entry which is preliminary data.</text>
</comment>
<feature type="domain" description="Glycosyltransferase 2-like" evidence="5">
    <location>
        <begin position="6"/>
        <end position="61"/>
    </location>
</feature>
<evidence type="ECO:0000313" key="9">
    <source>
        <dbReference type="Proteomes" id="UP000091929"/>
    </source>
</evidence>
<gene>
    <name evidence="6" type="ORF">APG10_01046</name>
    <name evidence="7" type="ORF">APG11_01570</name>
    <name evidence="8" type="ORF">APG12_01694</name>
</gene>
<accession>A0A150IQ41</accession>
<reference evidence="9 10" key="1">
    <citation type="journal article" date="2016" name="ISME J.">
        <title>Chasing the elusive Euryarchaeota class WSA2: genomes reveal a uniquely fastidious methyl-reducing methanogen.</title>
        <authorList>
            <person name="Nobu M.K."/>
            <person name="Narihiro T."/>
            <person name="Kuroda K."/>
            <person name="Mei R."/>
            <person name="Liu W.T."/>
        </authorList>
    </citation>
    <scope>NUCLEOTIDE SEQUENCE [LARGE SCALE GENOMIC DNA]</scope>
    <source>
        <strain evidence="6">B03fssc0709_Meth_Bin005</strain>
        <strain evidence="7">B15fssc0709_Meth_Bin003</strain>
        <strain evidence="8">BMIXfssc0709_Meth_Bin006</strain>
    </source>
</reference>
<dbReference type="Proteomes" id="UP000091929">
    <property type="component" value="Unassembled WGS sequence"/>
</dbReference>
<evidence type="ECO:0000259" key="5">
    <source>
        <dbReference type="Pfam" id="PF00535"/>
    </source>
</evidence>
<dbReference type="GO" id="GO:0016757">
    <property type="term" value="F:glycosyltransferase activity"/>
    <property type="evidence" value="ECO:0007669"/>
    <property type="project" value="UniProtKB-KW"/>
</dbReference>
<feature type="transmembrane region" description="Helical" evidence="4">
    <location>
        <begin position="290"/>
        <end position="307"/>
    </location>
</feature>
<accession>A0A150IVK7</accession>
<proteinExistence type="inferred from homology"/>
<evidence type="ECO:0000313" key="10">
    <source>
        <dbReference type="Proteomes" id="UP000092401"/>
    </source>
</evidence>
<evidence type="ECO:0000313" key="7">
    <source>
        <dbReference type="EMBL" id="KYC46935.1"/>
    </source>
</evidence>
<keyword evidence="4" id="KW-1133">Transmembrane helix</keyword>
<evidence type="ECO:0000256" key="4">
    <source>
        <dbReference type="SAM" id="Phobius"/>
    </source>
</evidence>
<evidence type="ECO:0000256" key="2">
    <source>
        <dbReference type="ARBA" id="ARBA00022676"/>
    </source>
</evidence>
<dbReference type="Proteomes" id="UP000092403">
    <property type="component" value="Unassembled WGS sequence"/>
</dbReference>
<sequence length="340" mass="39189">MDPNVSIIILNWNGWKDTIECLESVFQIDYSNYSVVVVDNGSNDDSVKKIKDYCEGKIKIKSKFFKYDKNNKPIQILEHGEDELKELKKFEPTKFPTIHLIKTQTNHFFAGGNNIGISYALTVLNPELVFLLNNDIVVDKSALSKLITIYKKCPNIGILSPFTYLYDDPNVIQNGGQEVRDLIPQSKKLWIKQGKKTIIKSDTAAGPSMLVPSKIFAEVGLLPKECNFLLTDIYYSFSVRRRGYDILSIRNSKIWHKSSISIKKMKYETIRSQTKESIIFKYNFMSMAKFIEWMAINFILFYPYLCLKTIFLNKNLKGILAVYKGFNEGITYIHNTSKNN</sequence>
<dbReference type="Pfam" id="PF00535">
    <property type="entry name" value="Glycos_transf_2"/>
    <property type="match status" value="1"/>
</dbReference>
<evidence type="ECO:0000256" key="3">
    <source>
        <dbReference type="ARBA" id="ARBA00022679"/>
    </source>
</evidence>
<keyword evidence="4" id="KW-0472">Membrane</keyword>
<keyword evidence="3 6" id="KW-0808">Transferase</keyword>
<protein>
    <submittedName>
        <fullName evidence="6">N-glycosyltransferase</fullName>
    </submittedName>
</protein>
<dbReference type="PANTHER" id="PTHR43179">
    <property type="entry name" value="RHAMNOSYLTRANSFERASE WBBL"/>
    <property type="match status" value="1"/>
</dbReference>
<dbReference type="EMBL" id="LNGF01000039">
    <property type="protein sequence ID" value="KYC46935.1"/>
    <property type="molecule type" value="Genomic_DNA"/>
</dbReference>
<keyword evidence="2" id="KW-0328">Glycosyltransferase</keyword>
<dbReference type="SUPFAM" id="SSF53448">
    <property type="entry name" value="Nucleotide-diphospho-sugar transferases"/>
    <property type="match status" value="1"/>
</dbReference>
<dbReference type="EMBL" id="LNGE01000025">
    <property type="protein sequence ID" value="KYC45239.1"/>
    <property type="molecule type" value="Genomic_DNA"/>
</dbReference>
<dbReference type="EMBL" id="LNJC01000050">
    <property type="protein sequence ID" value="KYC49051.1"/>
    <property type="molecule type" value="Genomic_DNA"/>
</dbReference>
<evidence type="ECO:0000256" key="1">
    <source>
        <dbReference type="ARBA" id="ARBA00006739"/>
    </source>
</evidence>
<keyword evidence="4" id="KW-0812">Transmembrane</keyword>
<evidence type="ECO:0000313" key="8">
    <source>
        <dbReference type="EMBL" id="KYC49051.1"/>
    </source>
</evidence>
<comment type="similarity">
    <text evidence="1">Belongs to the glycosyltransferase 2 family.</text>
</comment>
<dbReference type="InterPro" id="IPR029044">
    <property type="entry name" value="Nucleotide-diphossugar_trans"/>
</dbReference>
<dbReference type="Proteomes" id="UP000092401">
    <property type="component" value="Unassembled WGS sequence"/>
</dbReference>
<dbReference type="InterPro" id="IPR001173">
    <property type="entry name" value="Glyco_trans_2-like"/>
</dbReference>
<dbReference type="PANTHER" id="PTHR43179:SF12">
    <property type="entry name" value="GALACTOFURANOSYLTRANSFERASE GLFT2"/>
    <property type="match status" value="1"/>
</dbReference>
<dbReference type="Gene3D" id="3.90.550.10">
    <property type="entry name" value="Spore Coat Polysaccharide Biosynthesis Protein SpsA, Chain A"/>
    <property type="match status" value="1"/>
</dbReference>
<organism evidence="6 10">
    <name type="scientific">Candidatus Methanofastidiosum methylothiophilum</name>
    <dbReference type="NCBI Taxonomy" id="1705564"/>
    <lineage>
        <taxon>Archaea</taxon>
        <taxon>Methanobacteriati</taxon>
        <taxon>Methanobacteriota</taxon>
        <taxon>Stenosarchaea group</taxon>
        <taxon>Candidatus Methanofastidiosia</taxon>
        <taxon>Candidatus Methanofastidiosales</taxon>
        <taxon>Candidatus Methanofastidiosaceae</taxon>
        <taxon>Candidatus Methanofastidiosum</taxon>
    </lineage>
</organism>
<accession>A0A150IJS5</accession>
<dbReference type="AlphaFoldDB" id="A0A150IJS5"/>